<reference evidence="16" key="1">
    <citation type="journal article" date="2018" name="Genome Announc.">
        <title>Complete Genome Sequence of the Methanococcus maripaludis Type Strain JJ (DSM 2067), a Model for Selenoprotein Synthesis in Archaea.</title>
        <authorList>
            <person name="Poehlein A."/>
            <person name="Heym D."/>
            <person name="Quitzke V."/>
            <person name="Fersch J."/>
            <person name="Daniel R."/>
            <person name="Rother M."/>
        </authorList>
    </citation>
    <scope>NUCLEOTIDE SEQUENCE [LARGE SCALE GENOMIC DNA]</scope>
    <source>
        <strain evidence="16">DSM 2067</strain>
    </source>
</reference>
<evidence type="ECO:0000256" key="4">
    <source>
        <dbReference type="ARBA" id="ARBA00022598"/>
    </source>
</evidence>
<feature type="binding site" evidence="12">
    <location>
        <position position="233"/>
    </location>
    <ligand>
        <name>Zn(2+)</name>
        <dbReference type="ChEBI" id="CHEBI:29105"/>
    </ligand>
</feature>
<keyword evidence="4 12" id="KW-0436">Ligase</keyword>
<dbReference type="SUPFAM" id="SSF47323">
    <property type="entry name" value="Anticodon-binding domain of a subclass of class I aminoacyl-tRNA synthetases"/>
    <property type="match status" value="1"/>
</dbReference>
<feature type="binding site" evidence="12">
    <location>
        <position position="28"/>
    </location>
    <ligand>
        <name>Zn(2+)</name>
        <dbReference type="ChEBI" id="CHEBI:29105"/>
    </ligand>
</feature>
<dbReference type="EMBL" id="JACDUO010000001">
    <property type="protein sequence ID" value="MBA2863672.1"/>
    <property type="molecule type" value="Genomic_DNA"/>
</dbReference>
<dbReference type="Proteomes" id="UP000567099">
    <property type="component" value="Unassembled WGS sequence"/>
</dbReference>
<dbReference type="NCBIfam" id="TIGR00435">
    <property type="entry name" value="cysS"/>
    <property type="match status" value="1"/>
</dbReference>
<gene>
    <name evidence="12 14" type="primary">cysS</name>
    <name evidence="15" type="ORF">HNP94_000672</name>
    <name evidence="14" type="ORF">MMJJ_17900</name>
</gene>
<evidence type="ECO:0000256" key="12">
    <source>
        <dbReference type="HAMAP-Rule" id="MF_00041"/>
    </source>
</evidence>
<evidence type="ECO:0000256" key="5">
    <source>
        <dbReference type="ARBA" id="ARBA00022723"/>
    </source>
</evidence>
<name>A0A2L1CCT3_METMI</name>
<dbReference type="InterPro" id="IPR024909">
    <property type="entry name" value="Cys-tRNA/MSH_ligase"/>
</dbReference>
<dbReference type="GO" id="GO:0008270">
    <property type="term" value="F:zinc ion binding"/>
    <property type="evidence" value="ECO:0007669"/>
    <property type="project" value="UniProtKB-UniRule"/>
</dbReference>
<keyword evidence="9 12" id="KW-0648">Protein biosynthesis</keyword>
<keyword evidence="8 12" id="KW-0067">ATP-binding</keyword>
<dbReference type="Gene3D" id="1.20.120.1910">
    <property type="entry name" value="Cysteine-tRNA ligase, C-terminal anti-codon recognition domain"/>
    <property type="match status" value="1"/>
</dbReference>
<dbReference type="GO" id="GO:0005524">
    <property type="term" value="F:ATP binding"/>
    <property type="evidence" value="ECO:0007669"/>
    <property type="project" value="UniProtKB-UniRule"/>
</dbReference>
<feature type="binding site" evidence="12">
    <location>
        <position position="237"/>
    </location>
    <ligand>
        <name>Zn(2+)</name>
        <dbReference type="ChEBI" id="CHEBI:29105"/>
    </ligand>
</feature>
<keyword evidence="10 12" id="KW-0030">Aminoacyl-tRNA synthetase</keyword>
<feature type="short sequence motif" description="'HIGH' region" evidence="12">
    <location>
        <begin position="30"/>
        <end position="40"/>
    </location>
</feature>
<feature type="binding site" evidence="12">
    <location>
        <position position="208"/>
    </location>
    <ligand>
        <name>Zn(2+)</name>
        <dbReference type="ChEBI" id="CHEBI:29105"/>
    </ligand>
</feature>
<evidence type="ECO:0000256" key="3">
    <source>
        <dbReference type="ARBA" id="ARBA00022490"/>
    </source>
</evidence>
<dbReference type="Proteomes" id="UP000239462">
    <property type="component" value="Chromosome"/>
</dbReference>
<dbReference type="SMART" id="SM00840">
    <property type="entry name" value="DALR_2"/>
    <property type="match status" value="1"/>
</dbReference>
<dbReference type="RefSeq" id="WP_104838512.1">
    <property type="nucleotide sequence ID" value="NZ_CP026606.1"/>
</dbReference>
<organism evidence="14 16">
    <name type="scientific">Methanococcus maripaludis</name>
    <name type="common">Methanococcus deltae</name>
    <dbReference type="NCBI Taxonomy" id="39152"/>
    <lineage>
        <taxon>Archaea</taxon>
        <taxon>Methanobacteriati</taxon>
        <taxon>Methanobacteriota</taxon>
        <taxon>Methanomada group</taxon>
        <taxon>Methanococci</taxon>
        <taxon>Methanococcales</taxon>
        <taxon>Methanococcaceae</taxon>
        <taxon>Methanococcus</taxon>
    </lineage>
</organism>
<evidence type="ECO:0000256" key="7">
    <source>
        <dbReference type="ARBA" id="ARBA00022833"/>
    </source>
</evidence>
<evidence type="ECO:0000256" key="6">
    <source>
        <dbReference type="ARBA" id="ARBA00022741"/>
    </source>
</evidence>
<dbReference type="InterPro" id="IPR032678">
    <property type="entry name" value="tRNA-synt_1_cat_dom"/>
</dbReference>
<comment type="similarity">
    <text evidence="2 12">Belongs to the class-I aminoacyl-tRNA synthetase family.</text>
</comment>
<dbReference type="InterPro" id="IPR014729">
    <property type="entry name" value="Rossmann-like_a/b/a_fold"/>
</dbReference>
<dbReference type="EC" id="6.1.1.16" evidence="12"/>
<comment type="subcellular location">
    <subcellularLocation>
        <location evidence="1 12">Cytoplasm</location>
    </subcellularLocation>
</comment>
<evidence type="ECO:0000313" key="16">
    <source>
        <dbReference type="Proteomes" id="UP000239462"/>
    </source>
</evidence>
<evidence type="ECO:0000256" key="1">
    <source>
        <dbReference type="ARBA" id="ARBA00004496"/>
    </source>
</evidence>
<evidence type="ECO:0000256" key="11">
    <source>
        <dbReference type="ARBA" id="ARBA00047398"/>
    </source>
</evidence>
<dbReference type="InterPro" id="IPR015803">
    <property type="entry name" value="Cys-tRNA-ligase"/>
</dbReference>
<dbReference type="PANTHER" id="PTHR10890">
    <property type="entry name" value="CYSTEINYL-TRNA SYNTHETASE"/>
    <property type="match status" value="1"/>
</dbReference>
<dbReference type="GO" id="GO:0006423">
    <property type="term" value="P:cysteinyl-tRNA aminoacylation"/>
    <property type="evidence" value="ECO:0007669"/>
    <property type="project" value="UniProtKB-UniRule"/>
</dbReference>
<protein>
    <recommendedName>
        <fullName evidence="12">Cysteine--tRNA ligase</fullName>
        <ecNumber evidence="12">6.1.1.16</ecNumber>
    </recommendedName>
    <alternativeName>
        <fullName evidence="12">Cysteinyl-tRNA synthetase</fullName>
        <shortName evidence="12">CysRS</shortName>
    </alternativeName>
</protein>
<dbReference type="GO" id="GO:0004817">
    <property type="term" value="F:cysteine-tRNA ligase activity"/>
    <property type="evidence" value="ECO:0007669"/>
    <property type="project" value="UniProtKB-UniRule"/>
</dbReference>
<evidence type="ECO:0000313" key="15">
    <source>
        <dbReference type="EMBL" id="MBA2863672.1"/>
    </source>
</evidence>
<evidence type="ECO:0000256" key="2">
    <source>
        <dbReference type="ARBA" id="ARBA00005594"/>
    </source>
</evidence>
<keyword evidence="6 12" id="KW-0547">Nucleotide-binding</keyword>
<dbReference type="Pfam" id="PF01406">
    <property type="entry name" value="tRNA-synt_1e"/>
    <property type="match status" value="1"/>
</dbReference>
<evidence type="ECO:0000256" key="10">
    <source>
        <dbReference type="ARBA" id="ARBA00023146"/>
    </source>
</evidence>
<feature type="short sequence motif" description="'KMSKS' region" evidence="12">
    <location>
        <begin position="265"/>
        <end position="269"/>
    </location>
</feature>
<dbReference type="Pfam" id="PF09190">
    <property type="entry name" value="DALR_2"/>
    <property type="match status" value="1"/>
</dbReference>
<keyword evidence="5 12" id="KW-0479">Metal-binding</keyword>
<comment type="catalytic activity">
    <reaction evidence="11 12">
        <text>tRNA(Cys) + L-cysteine + ATP = L-cysteinyl-tRNA(Cys) + AMP + diphosphate</text>
        <dbReference type="Rhea" id="RHEA:17773"/>
        <dbReference type="Rhea" id="RHEA-COMP:9661"/>
        <dbReference type="Rhea" id="RHEA-COMP:9679"/>
        <dbReference type="ChEBI" id="CHEBI:30616"/>
        <dbReference type="ChEBI" id="CHEBI:33019"/>
        <dbReference type="ChEBI" id="CHEBI:35235"/>
        <dbReference type="ChEBI" id="CHEBI:78442"/>
        <dbReference type="ChEBI" id="CHEBI:78517"/>
        <dbReference type="ChEBI" id="CHEBI:456215"/>
        <dbReference type="EC" id="6.1.1.16"/>
    </reaction>
</comment>
<proteinExistence type="inferred from homology"/>
<evidence type="ECO:0000256" key="8">
    <source>
        <dbReference type="ARBA" id="ARBA00022840"/>
    </source>
</evidence>
<dbReference type="Gene3D" id="3.40.50.620">
    <property type="entry name" value="HUPs"/>
    <property type="match status" value="1"/>
</dbReference>
<keyword evidence="3 12" id="KW-0963">Cytoplasm</keyword>
<dbReference type="PANTHER" id="PTHR10890:SF3">
    <property type="entry name" value="CYSTEINE--TRNA LIGASE, CYTOPLASMIC"/>
    <property type="match status" value="1"/>
</dbReference>
<dbReference type="InterPro" id="IPR009080">
    <property type="entry name" value="tRNAsynth_Ia_anticodon-bd"/>
</dbReference>
<evidence type="ECO:0000313" key="14">
    <source>
        <dbReference type="EMBL" id="AVB77161.1"/>
    </source>
</evidence>
<reference evidence="15 17" key="3">
    <citation type="submission" date="2020-07" db="EMBL/GenBank/DDBJ databases">
        <title>Genomic Encyclopedia of Type Strains, Phase IV (KMG-V): Genome sequencing to study the core and pangenomes of soil and plant-associated prokaryotes.</title>
        <authorList>
            <person name="Whitman W."/>
        </authorList>
    </citation>
    <scope>NUCLEOTIDE SEQUENCE [LARGE SCALE GENOMIC DNA]</scope>
    <source>
        <strain evidence="15 17">C13</strain>
    </source>
</reference>
<dbReference type="HAMAP" id="MF_00041">
    <property type="entry name" value="Cys_tRNA_synth"/>
    <property type="match status" value="1"/>
</dbReference>
<reference evidence="14" key="2">
    <citation type="submission" date="2018-02" db="EMBL/GenBank/DDBJ databases">
        <title>Complete genome sequence of the Methanococcus maripaludis type strain JJ (DSM 2067), a model for selenoprotein synthesis in Archaea.</title>
        <authorList>
            <person name="Poehlein A."/>
            <person name="Heym D."/>
            <person name="Quitzke V."/>
            <person name="Fersch J."/>
            <person name="Daniel R."/>
            <person name="Rother M."/>
        </authorList>
    </citation>
    <scope>NUCLEOTIDE SEQUENCE [LARGE SCALE GENOMIC DNA]</scope>
    <source>
        <strain evidence="14">DSM 2067</strain>
    </source>
</reference>
<accession>A0A2L1CCT3</accession>
<dbReference type="InterPro" id="IPR015273">
    <property type="entry name" value="Cys-tRNA-synt_Ia_DALR"/>
</dbReference>
<evidence type="ECO:0000256" key="9">
    <source>
        <dbReference type="ARBA" id="ARBA00022917"/>
    </source>
</evidence>
<keyword evidence="7 12" id="KW-0862">Zinc</keyword>
<dbReference type="GeneID" id="36102872"/>
<dbReference type="GO" id="GO:0005737">
    <property type="term" value="C:cytoplasm"/>
    <property type="evidence" value="ECO:0007669"/>
    <property type="project" value="UniProtKB-SubCell"/>
</dbReference>
<dbReference type="EMBL" id="CP026606">
    <property type="protein sequence ID" value="AVB77161.1"/>
    <property type="molecule type" value="Genomic_DNA"/>
</dbReference>
<evidence type="ECO:0000313" key="17">
    <source>
        <dbReference type="Proteomes" id="UP000567099"/>
    </source>
</evidence>
<dbReference type="AlphaFoldDB" id="A0A2L1CCT3"/>
<dbReference type="SUPFAM" id="SSF52374">
    <property type="entry name" value="Nucleotidylyl transferase"/>
    <property type="match status" value="1"/>
</dbReference>
<dbReference type="KEGG" id="mmad:MMJJ_17900"/>
<feature type="domain" description="Cysteinyl-tRNA synthetase class Ia DALR" evidence="13">
    <location>
        <begin position="355"/>
        <end position="416"/>
    </location>
</feature>
<feature type="binding site" evidence="12">
    <location>
        <position position="268"/>
    </location>
    <ligand>
        <name>ATP</name>
        <dbReference type="ChEBI" id="CHEBI:30616"/>
    </ligand>
</feature>
<dbReference type="FunFam" id="3.40.50.620:FF:000009">
    <property type="entry name" value="Cysteine--tRNA ligase"/>
    <property type="match status" value="1"/>
</dbReference>
<sequence length="476" mass="55408">MLKVYNTLTRKEEEFKTLNKNEVKMYVCGPTVYDNTHLGHGRTYVSFDIIRRYLEHIGYTVNLVINFTDIDDKIIKRAYEKGKDPKEISEQFIKVFLDDMATLKVKPADIYPKVTEHISEIIAFIERLIEKGFAYKTEDGVYFEVKKFKNYGKLSNINLEDLVSGARVETSEKKKNQKDFALWKTAKPGEPKWESPFGKGRPGWHIECSAMSSKYLGEQFDIHGGGRDLSFPHHENEIAQSSAYSGKDWVNYWIHTGFVMVNGEKMSKSLGNFITIGDISKEYSPEILRFFFIQRHYRSPIDYTAESMNHVKNNLEKIYNVIENIRISLEKSEKSRIWGENEFLLYDILKNSKNNFYNAMNSDFNTVEALKSVFEVSNGVNKYLSLTETPSEGLLLKALDFYKIIGEIFGLFENYFKESSESNEEEFVKFLIELRSDLRLQKNYEMSDKIRDGLKNLGYQIEDNPKEGTVFKKINI</sequence>
<comment type="cofactor">
    <cofactor evidence="12">
        <name>Zn(2+)</name>
        <dbReference type="ChEBI" id="CHEBI:29105"/>
    </cofactor>
    <text evidence="12">Binds 1 zinc ion per subunit.</text>
</comment>
<dbReference type="CDD" id="cd00672">
    <property type="entry name" value="CysRS_core"/>
    <property type="match status" value="1"/>
</dbReference>
<evidence type="ECO:0000259" key="13">
    <source>
        <dbReference type="SMART" id="SM00840"/>
    </source>
</evidence>
<dbReference type="PRINTS" id="PR00983">
    <property type="entry name" value="TRNASYNTHCYS"/>
</dbReference>